<dbReference type="AlphaFoldDB" id="C0FV59"/>
<reference evidence="1 2" key="1">
    <citation type="submission" date="2009-02" db="EMBL/GenBank/DDBJ databases">
        <authorList>
            <person name="Fulton L."/>
            <person name="Clifton S."/>
            <person name="Fulton B."/>
            <person name="Xu J."/>
            <person name="Minx P."/>
            <person name="Pepin K.H."/>
            <person name="Johnson M."/>
            <person name="Bhonagiri V."/>
            <person name="Nash W.E."/>
            <person name="Mardis E.R."/>
            <person name="Wilson R.K."/>
        </authorList>
    </citation>
    <scope>NUCLEOTIDE SEQUENCE [LARGE SCALE GENOMIC DNA]</scope>
    <source>
        <strain evidence="1 2">DSM 16841</strain>
    </source>
</reference>
<evidence type="ECO:0000313" key="2">
    <source>
        <dbReference type="Proteomes" id="UP000003561"/>
    </source>
</evidence>
<gene>
    <name evidence="1" type="ORF">ROSEINA2194_02630</name>
</gene>
<protein>
    <submittedName>
        <fullName evidence="1">Uncharacterized protein</fullName>
    </submittedName>
</protein>
<sequence>MLASLYLISFLVFEASIVLVLGKVNKKSVNNLLSIHKNTILG</sequence>
<evidence type="ECO:0000313" key="1">
    <source>
        <dbReference type="EMBL" id="EEG93519.1"/>
    </source>
</evidence>
<comment type="caution">
    <text evidence="1">The sequence shown here is derived from an EMBL/GenBank/DDBJ whole genome shotgun (WGS) entry which is preliminary data.</text>
</comment>
<accession>C0FV59</accession>
<reference evidence="1 2" key="2">
    <citation type="submission" date="2009-03" db="EMBL/GenBank/DDBJ databases">
        <title>Draft genome sequence of Roseburia inulinivorans (DSM 16841).</title>
        <authorList>
            <person name="Sudarsanam P."/>
            <person name="Ley R."/>
            <person name="Guruge J."/>
            <person name="Turnbaugh P.J."/>
            <person name="Mahowald M."/>
            <person name="Liep D."/>
            <person name="Gordon J."/>
        </authorList>
    </citation>
    <scope>NUCLEOTIDE SEQUENCE [LARGE SCALE GENOMIC DNA]</scope>
    <source>
        <strain evidence="1 2">DSM 16841</strain>
    </source>
</reference>
<organism evidence="1 2">
    <name type="scientific">Roseburia inulinivorans DSM 16841</name>
    <dbReference type="NCBI Taxonomy" id="622312"/>
    <lineage>
        <taxon>Bacteria</taxon>
        <taxon>Bacillati</taxon>
        <taxon>Bacillota</taxon>
        <taxon>Clostridia</taxon>
        <taxon>Lachnospirales</taxon>
        <taxon>Lachnospiraceae</taxon>
        <taxon>Roseburia</taxon>
    </lineage>
</organism>
<proteinExistence type="predicted"/>
<dbReference type="Proteomes" id="UP000003561">
    <property type="component" value="Unassembled WGS sequence"/>
</dbReference>
<dbReference type="EMBL" id="ACFY01000097">
    <property type="protein sequence ID" value="EEG93519.1"/>
    <property type="molecule type" value="Genomic_DNA"/>
</dbReference>
<name>C0FV59_9FIRM</name>